<dbReference type="InterPro" id="IPR050339">
    <property type="entry name" value="CC_SR_Kinase"/>
</dbReference>
<organism evidence="10">
    <name type="scientific">Caenorhabditis brenneri</name>
    <name type="common">Nematode worm</name>
    <dbReference type="NCBI Taxonomy" id="135651"/>
    <lineage>
        <taxon>Eukaryota</taxon>
        <taxon>Metazoa</taxon>
        <taxon>Ecdysozoa</taxon>
        <taxon>Nematoda</taxon>
        <taxon>Chromadorea</taxon>
        <taxon>Rhabditida</taxon>
        <taxon>Rhabditina</taxon>
        <taxon>Rhabditomorpha</taxon>
        <taxon>Rhabditoidea</taxon>
        <taxon>Rhabditidae</taxon>
        <taxon>Peloderinae</taxon>
        <taxon>Caenorhabditis</taxon>
    </lineage>
</organism>
<proteinExistence type="inferred from homology"/>
<sequence>MEPENRICDICADSWPVGYKVEGFIGKGSFGKVFRVSGHPYHPTETIAVKEFPTSILFDDKTLSYNDAREKFKEGMWFDKGTQYHPYVIAFANRFFVSHGGTRLNSDGIAIADGHAYIEMEECHQKTLADWLQENMNVRPIKIMKIWIRQLLSALEFIHDQGVIHRDLKPQNIFFKRTHGASYGLDGNLKIGDFGMIKRCFDEDDQVEKRLSSREIREHNKFYGTPMYNAPEKSTKKYNNKVDVFSLGLIAAELIIPMKKERVRDAVFEILKAGNLPKLVAQQPIEVRNFIMLATKPEPELRPFAAELLEHDFFEDTKQKLRIVEVHLSKAEFASFKKVIKGRCNGCNKTPCETRAFHWQKM</sequence>
<dbReference type="InterPro" id="IPR000719">
    <property type="entry name" value="Prot_kinase_dom"/>
</dbReference>
<dbReference type="HOGENOM" id="CLU_765531_0_0_1"/>
<dbReference type="GO" id="GO:0005524">
    <property type="term" value="F:ATP binding"/>
    <property type="evidence" value="ECO:0007669"/>
    <property type="project" value="UniProtKB-UniRule"/>
</dbReference>
<reference evidence="10" key="1">
    <citation type="submission" date="2011-07" db="EMBL/GenBank/DDBJ databases">
        <authorList>
            <consortium name="Caenorhabditis brenneri Sequencing and Analysis Consortium"/>
            <person name="Wilson R.K."/>
        </authorList>
    </citation>
    <scope>NUCLEOTIDE SEQUENCE [LARGE SCALE GENOMIC DNA]</scope>
    <source>
        <strain evidence="10">PB2801</strain>
    </source>
</reference>
<dbReference type="PROSITE" id="PS00107">
    <property type="entry name" value="PROTEIN_KINASE_ATP"/>
    <property type="match status" value="1"/>
</dbReference>
<dbReference type="GO" id="GO:0005634">
    <property type="term" value="C:nucleus"/>
    <property type="evidence" value="ECO:0007669"/>
    <property type="project" value="TreeGrafter"/>
</dbReference>
<dbReference type="Pfam" id="PF00069">
    <property type="entry name" value="Pkinase"/>
    <property type="match status" value="1"/>
</dbReference>
<dbReference type="PANTHER" id="PTHR11042:SF165">
    <property type="entry name" value="PROTEIN KINASE DOMAIN-CONTAINING PROTEIN"/>
    <property type="match status" value="1"/>
</dbReference>
<accession>G0NIN8</accession>
<dbReference type="STRING" id="135651.G0NIN8"/>
<dbReference type="PROSITE" id="PS00108">
    <property type="entry name" value="PROTEIN_KINASE_ST"/>
    <property type="match status" value="1"/>
</dbReference>
<keyword evidence="3" id="KW-0418">Kinase</keyword>
<evidence type="ECO:0000256" key="7">
    <source>
        <dbReference type="RuleBase" id="RU000304"/>
    </source>
</evidence>
<keyword evidence="2 6" id="KW-0547">Nucleotide-binding</keyword>
<evidence type="ECO:0000259" key="8">
    <source>
        <dbReference type="PROSITE" id="PS50011"/>
    </source>
</evidence>
<dbReference type="GO" id="GO:0004694">
    <property type="term" value="F:eukaryotic translation initiation factor 2alpha kinase activity"/>
    <property type="evidence" value="ECO:0007669"/>
    <property type="project" value="TreeGrafter"/>
</dbReference>
<dbReference type="SMART" id="SM00220">
    <property type="entry name" value="S_TKc"/>
    <property type="match status" value="1"/>
</dbReference>
<dbReference type="Proteomes" id="UP000008068">
    <property type="component" value="Unassembled WGS sequence"/>
</dbReference>
<feature type="domain" description="Protein kinase" evidence="8">
    <location>
        <begin position="19"/>
        <end position="314"/>
    </location>
</feature>
<protein>
    <recommendedName>
        <fullName evidence="8">Protein kinase domain-containing protein</fullName>
    </recommendedName>
</protein>
<dbReference type="SUPFAM" id="SSF56112">
    <property type="entry name" value="Protein kinase-like (PK-like)"/>
    <property type="match status" value="1"/>
</dbReference>
<keyword evidence="1" id="KW-0808">Transferase</keyword>
<evidence type="ECO:0000256" key="6">
    <source>
        <dbReference type="PROSITE-ProRule" id="PRU10141"/>
    </source>
</evidence>
<dbReference type="Gene3D" id="1.10.510.10">
    <property type="entry name" value="Transferase(Phosphotransferase) domain 1"/>
    <property type="match status" value="1"/>
</dbReference>
<evidence type="ECO:0000313" key="10">
    <source>
        <dbReference type="Proteomes" id="UP000008068"/>
    </source>
</evidence>
<keyword evidence="10" id="KW-1185">Reference proteome</keyword>
<keyword evidence="4 6" id="KW-0067">ATP-binding</keyword>
<dbReference type="InterPro" id="IPR011009">
    <property type="entry name" value="Kinase-like_dom_sf"/>
</dbReference>
<gene>
    <name evidence="9" type="ORF">CAEBREN_23462</name>
</gene>
<dbReference type="InterPro" id="IPR008271">
    <property type="entry name" value="Ser/Thr_kinase_AS"/>
</dbReference>
<evidence type="ECO:0000256" key="1">
    <source>
        <dbReference type="ARBA" id="ARBA00022679"/>
    </source>
</evidence>
<evidence type="ECO:0000313" key="9">
    <source>
        <dbReference type="EMBL" id="EGT31910.1"/>
    </source>
</evidence>
<dbReference type="EMBL" id="GL379891">
    <property type="protein sequence ID" value="EGT31910.1"/>
    <property type="molecule type" value="Genomic_DNA"/>
</dbReference>
<name>G0NIN8_CAEBE</name>
<dbReference type="PROSITE" id="PS50011">
    <property type="entry name" value="PROTEIN_KINASE_DOM"/>
    <property type="match status" value="1"/>
</dbReference>
<dbReference type="AlphaFoldDB" id="G0NIN8"/>
<dbReference type="OrthoDB" id="5864419at2759"/>
<evidence type="ECO:0000256" key="4">
    <source>
        <dbReference type="ARBA" id="ARBA00022840"/>
    </source>
</evidence>
<feature type="binding site" evidence="6">
    <location>
        <position position="50"/>
    </location>
    <ligand>
        <name>ATP</name>
        <dbReference type="ChEBI" id="CHEBI:30616"/>
    </ligand>
</feature>
<evidence type="ECO:0000256" key="3">
    <source>
        <dbReference type="ARBA" id="ARBA00022777"/>
    </source>
</evidence>
<evidence type="ECO:0000256" key="2">
    <source>
        <dbReference type="ARBA" id="ARBA00022741"/>
    </source>
</evidence>
<dbReference type="InParanoid" id="G0NIN8"/>
<dbReference type="GO" id="GO:0005737">
    <property type="term" value="C:cytoplasm"/>
    <property type="evidence" value="ECO:0007669"/>
    <property type="project" value="TreeGrafter"/>
</dbReference>
<dbReference type="eggNOG" id="KOG1033">
    <property type="taxonomic scope" value="Eukaryota"/>
</dbReference>
<dbReference type="PANTHER" id="PTHR11042">
    <property type="entry name" value="EUKARYOTIC TRANSLATION INITIATION FACTOR 2-ALPHA KINASE EIF2-ALPHA KINASE -RELATED"/>
    <property type="match status" value="1"/>
</dbReference>
<keyword evidence="7" id="KW-0723">Serine/threonine-protein kinase</keyword>
<comment type="similarity">
    <text evidence="5">Belongs to the protein kinase superfamily. Ser/Thr protein kinase family. GCN2 subfamily.</text>
</comment>
<evidence type="ECO:0000256" key="5">
    <source>
        <dbReference type="ARBA" id="ARBA00037982"/>
    </source>
</evidence>
<dbReference type="InterPro" id="IPR017441">
    <property type="entry name" value="Protein_kinase_ATP_BS"/>
</dbReference>